<dbReference type="Pfam" id="PF19326">
    <property type="entry name" value="AMP_deaminase"/>
    <property type="match status" value="1"/>
</dbReference>
<evidence type="ECO:0000256" key="1">
    <source>
        <dbReference type="ARBA" id="ARBA00006676"/>
    </source>
</evidence>
<evidence type="ECO:0000313" key="4">
    <source>
        <dbReference type="Proteomes" id="UP001556367"/>
    </source>
</evidence>
<feature type="region of interest" description="Disordered" evidence="2">
    <location>
        <begin position="28"/>
        <end position="75"/>
    </location>
</feature>
<comment type="similarity">
    <text evidence="1">Belongs to the metallo-dependent hydrolases superfamily. Adenosine and AMP deaminases family.</text>
</comment>
<dbReference type="SUPFAM" id="SSF51556">
    <property type="entry name" value="Metallo-dependent hydrolases"/>
    <property type="match status" value="1"/>
</dbReference>
<evidence type="ECO:0000256" key="2">
    <source>
        <dbReference type="SAM" id="MobiDB-lite"/>
    </source>
</evidence>
<feature type="compositionally biased region" description="Basic and acidic residues" evidence="2">
    <location>
        <begin position="37"/>
        <end position="50"/>
    </location>
</feature>
<dbReference type="EMBL" id="JASNQZ010000003">
    <property type="protein sequence ID" value="KAL0959447.1"/>
    <property type="molecule type" value="Genomic_DNA"/>
</dbReference>
<dbReference type="InterPro" id="IPR006329">
    <property type="entry name" value="AMPD"/>
</dbReference>
<organism evidence="3 4">
    <name type="scientific">Hohenbuehelia grisea</name>
    <dbReference type="NCBI Taxonomy" id="104357"/>
    <lineage>
        <taxon>Eukaryota</taxon>
        <taxon>Fungi</taxon>
        <taxon>Dikarya</taxon>
        <taxon>Basidiomycota</taxon>
        <taxon>Agaricomycotina</taxon>
        <taxon>Agaricomycetes</taxon>
        <taxon>Agaricomycetidae</taxon>
        <taxon>Agaricales</taxon>
        <taxon>Pleurotineae</taxon>
        <taxon>Pleurotaceae</taxon>
        <taxon>Hohenbuehelia</taxon>
    </lineage>
</organism>
<name>A0ABR3JWG5_9AGAR</name>
<accession>A0ABR3JWG5</accession>
<protein>
    <submittedName>
        <fullName evidence="3">Uncharacterized protein</fullName>
    </submittedName>
</protein>
<dbReference type="Proteomes" id="UP001556367">
    <property type="component" value="Unassembled WGS sequence"/>
</dbReference>
<dbReference type="PANTHER" id="PTHR11359:SF0">
    <property type="entry name" value="AMP DEAMINASE"/>
    <property type="match status" value="1"/>
</dbReference>
<dbReference type="Gene3D" id="3.20.20.140">
    <property type="entry name" value="Metal-dependent hydrolases"/>
    <property type="match status" value="1"/>
</dbReference>
<gene>
    <name evidence="3" type="ORF">HGRIS_014691</name>
</gene>
<keyword evidence="4" id="KW-1185">Reference proteome</keyword>
<dbReference type="PANTHER" id="PTHR11359">
    <property type="entry name" value="AMP DEAMINASE"/>
    <property type="match status" value="1"/>
</dbReference>
<evidence type="ECO:0000313" key="3">
    <source>
        <dbReference type="EMBL" id="KAL0959447.1"/>
    </source>
</evidence>
<proteinExistence type="inferred from homology"/>
<dbReference type="InterPro" id="IPR032466">
    <property type="entry name" value="Metal_Hydrolase"/>
</dbReference>
<sequence length="182" mass="20429">MLSRVEGSIASSMIWGAPEGSRETIVPIEPHAPELQPPKEEPKPELKEEVSIQVHAPGTSPPHCGDGKPLTMPPRTWKKDDTVVSTDEAYTAKNEFQMGDCTIPDAHSWGFEIDEKGVFQVYEDVSAENKKPAFDIPDIREYFVDLDYVLGVISDGHTKSFAFRRMKYLVSKLTMYSLLNEN</sequence>
<reference evidence="4" key="1">
    <citation type="submission" date="2024-06" db="EMBL/GenBank/DDBJ databases">
        <title>Multi-omics analyses provide insights into the biosynthesis of the anticancer antibiotic pleurotin in Hohenbuehelia grisea.</title>
        <authorList>
            <person name="Weaver J.A."/>
            <person name="Alberti F."/>
        </authorList>
    </citation>
    <scope>NUCLEOTIDE SEQUENCE [LARGE SCALE GENOMIC DNA]</scope>
    <source>
        <strain evidence="4">T-177</strain>
    </source>
</reference>
<comment type="caution">
    <text evidence="3">The sequence shown here is derived from an EMBL/GenBank/DDBJ whole genome shotgun (WGS) entry which is preliminary data.</text>
</comment>